<evidence type="ECO:0000313" key="2">
    <source>
        <dbReference type="EMBL" id="KMZ56546.1"/>
    </source>
</evidence>
<evidence type="ECO:0000313" key="3">
    <source>
        <dbReference type="Proteomes" id="UP000036987"/>
    </source>
</evidence>
<name>A0A0K9NIF5_ZOSMR</name>
<dbReference type="PANTHER" id="PTHR10219:SF43">
    <property type="entry name" value="GLYCOLIPID TRANSFER PROTEIN DOMAIN-CONTAINING PROTEIN"/>
    <property type="match status" value="1"/>
</dbReference>
<dbReference type="AlphaFoldDB" id="A0A0K9NIF5"/>
<dbReference type="GO" id="GO:1902387">
    <property type="term" value="F:ceramide 1-phosphate binding"/>
    <property type="evidence" value="ECO:0000318"/>
    <property type="project" value="GO_Central"/>
</dbReference>
<proteinExistence type="predicted"/>
<protein>
    <recommendedName>
        <fullName evidence="1">Glycolipid transfer protein domain-containing protein</fullName>
    </recommendedName>
</protein>
<sequence length="129" mass="14908">MGDQINRLLLRMADAFDDLAGWMISQSQDLDLYIFAARCSTISPVFQVFRVAFGFMQKEYSNKVDHLIKVSETVPSIQAMIDQEIESKTVRHGGNTRSLLRVIRGLDVTRLFFLEYTCPNVRMFTIYVF</sequence>
<keyword evidence="3" id="KW-1185">Reference proteome</keyword>
<dbReference type="SUPFAM" id="SSF110004">
    <property type="entry name" value="Glycolipid transfer protein, GLTP"/>
    <property type="match status" value="1"/>
</dbReference>
<accession>A0A0K9NIF5</accession>
<dbReference type="GO" id="GO:1902388">
    <property type="term" value="F:ceramide 1-phosphate transfer activity"/>
    <property type="evidence" value="ECO:0000318"/>
    <property type="project" value="GO_Central"/>
</dbReference>
<organism evidence="2 3">
    <name type="scientific">Zostera marina</name>
    <name type="common">Eelgrass</name>
    <dbReference type="NCBI Taxonomy" id="29655"/>
    <lineage>
        <taxon>Eukaryota</taxon>
        <taxon>Viridiplantae</taxon>
        <taxon>Streptophyta</taxon>
        <taxon>Embryophyta</taxon>
        <taxon>Tracheophyta</taxon>
        <taxon>Spermatophyta</taxon>
        <taxon>Magnoliopsida</taxon>
        <taxon>Liliopsida</taxon>
        <taxon>Zosteraceae</taxon>
        <taxon>Zostera</taxon>
    </lineage>
</organism>
<dbReference type="GO" id="GO:0005829">
    <property type="term" value="C:cytosol"/>
    <property type="evidence" value="ECO:0000318"/>
    <property type="project" value="GO_Central"/>
</dbReference>
<evidence type="ECO:0000259" key="1">
    <source>
        <dbReference type="Pfam" id="PF08718"/>
    </source>
</evidence>
<dbReference type="Pfam" id="PF08718">
    <property type="entry name" value="GLTP"/>
    <property type="match status" value="1"/>
</dbReference>
<dbReference type="GO" id="GO:0120009">
    <property type="term" value="P:intermembrane lipid transfer"/>
    <property type="evidence" value="ECO:0000318"/>
    <property type="project" value="GO_Central"/>
</dbReference>
<comment type="caution">
    <text evidence="2">The sequence shown here is derived from an EMBL/GenBank/DDBJ whole genome shotgun (WGS) entry which is preliminary data.</text>
</comment>
<feature type="domain" description="Glycolipid transfer protein" evidence="1">
    <location>
        <begin position="35"/>
        <end position="115"/>
    </location>
</feature>
<dbReference type="InterPro" id="IPR036497">
    <property type="entry name" value="GLTP_sf"/>
</dbReference>
<dbReference type="InterPro" id="IPR014830">
    <property type="entry name" value="Glycolipid_transfer_prot_dom"/>
</dbReference>
<dbReference type="Gene3D" id="1.10.3520.10">
    <property type="entry name" value="Glycolipid transfer protein"/>
    <property type="match status" value="1"/>
</dbReference>
<reference evidence="3" key="1">
    <citation type="journal article" date="2016" name="Nature">
        <title>The genome of the seagrass Zostera marina reveals angiosperm adaptation to the sea.</title>
        <authorList>
            <person name="Olsen J.L."/>
            <person name="Rouze P."/>
            <person name="Verhelst B."/>
            <person name="Lin Y.-C."/>
            <person name="Bayer T."/>
            <person name="Collen J."/>
            <person name="Dattolo E."/>
            <person name="De Paoli E."/>
            <person name="Dittami S."/>
            <person name="Maumus F."/>
            <person name="Michel G."/>
            <person name="Kersting A."/>
            <person name="Lauritano C."/>
            <person name="Lohaus R."/>
            <person name="Toepel M."/>
            <person name="Tonon T."/>
            <person name="Vanneste K."/>
            <person name="Amirebrahimi M."/>
            <person name="Brakel J."/>
            <person name="Bostroem C."/>
            <person name="Chovatia M."/>
            <person name="Grimwood J."/>
            <person name="Jenkins J.W."/>
            <person name="Jueterbock A."/>
            <person name="Mraz A."/>
            <person name="Stam W.T."/>
            <person name="Tice H."/>
            <person name="Bornberg-Bauer E."/>
            <person name="Green P.J."/>
            <person name="Pearson G.A."/>
            <person name="Procaccini G."/>
            <person name="Duarte C.M."/>
            <person name="Schmutz J."/>
            <person name="Reusch T.B.H."/>
            <person name="Van de Peer Y."/>
        </authorList>
    </citation>
    <scope>NUCLEOTIDE SEQUENCE [LARGE SCALE GENOMIC DNA]</scope>
    <source>
        <strain evidence="3">cv. Finnish</strain>
    </source>
</reference>
<dbReference type="EMBL" id="LFYR01002156">
    <property type="protein sequence ID" value="KMZ56546.1"/>
    <property type="molecule type" value="Genomic_DNA"/>
</dbReference>
<dbReference type="GO" id="GO:0035627">
    <property type="term" value="P:ceramide transport"/>
    <property type="evidence" value="ECO:0000318"/>
    <property type="project" value="GO_Central"/>
</dbReference>
<gene>
    <name evidence="2" type="ORF">ZOSMA_93G00100</name>
</gene>
<dbReference type="PANTHER" id="PTHR10219">
    <property type="entry name" value="GLYCOLIPID TRANSFER PROTEIN-RELATED"/>
    <property type="match status" value="1"/>
</dbReference>
<dbReference type="Proteomes" id="UP000036987">
    <property type="component" value="Unassembled WGS sequence"/>
</dbReference>